<protein>
    <submittedName>
        <fullName evidence="1">Uncharacterized protein</fullName>
    </submittedName>
</protein>
<proteinExistence type="predicted"/>
<reference evidence="1" key="1">
    <citation type="journal article" date="2021" name="Proc. Natl. Acad. Sci. U.S.A.">
        <title>A Catalog of Tens of Thousands of Viruses from Human Metagenomes Reveals Hidden Associations with Chronic Diseases.</title>
        <authorList>
            <person name="Tisza M.J."/>
            <person name="Buck C.B."/>
        </authorList>
    </citation>
    <scope>NUCLEOTIDE SEQUENCE</scope>
    <source>
        <strain evidence="1">CtM7c3</strain>
    </source>
</reference>
<sequence length="196" mass="22530">MQLLENTGIWKENRMKNVNWDNVQDEVRRPVPDGYIAQITRVEDVEDKEYLRIEWDFFEGEFKGANQETYDTFGFWPITMICSYKDKALRFFKGFKTAVEMSNRNYVFRNDPQSLVGKYVGVVLGEEEYLAGDGKVKKRLYVAEKRSGRAIRDGDFKVPAFKPLAKNSAASNYSASSSAPTANFAELEEDDAELPF</sequence>
<name>A0A8S5LZZ1_9CAUD</name>
<dbReference type="EMBL" id="BK014785">
    <property type="protein sequence ID" value="DAD75538.1"/>
    <property type="molecule type" value="Genomic_DNA"/>
</dbReference>
<evidence type="ECO:0000313" key="1">
    <source>
        <dbReference type="EMBL" id="DAD75538.1"/>
    </source>
</evidence>
<accession>A0A8S5LZZ1</accession>
<organism evidence="1">
    <name type="scientific">Siphoviridae sp. ctM7c3</name>
    <dbReference type="NCBI Taxonomy" id="2826257"/>
    <lineage>
        <taxon>Viruses</taxon>
        <taxon>Duplodnaviria</taxon>
        <taxon>Heunggongvirae</taxon>
        <taxon>Uroviricota</taxon>
        <taxon>Caudoviricetes</taxon>
    </lineage>
</organism>